<evidence type="ECO:0000256" key="1">
    <source>
        <dbReference type="SAM" id="Phobius"/>
    </source>
</evidence>
<gene>
    <name evidence="2" type="ORF">RM530_04840</name>
</gene>
<accession>A0ABU2WFN0</accession>
<dbReference type="RefSeq" id="WP_311364082.1">
    <property type="nucleotide sequence ID" value="NZ_JAVRIC010000005.1"/>
</dbReference>
<evidence type="ECO:0000313" key="3">
    <source>
        <dbReference type="Proteomes" id="UP001254608"/>
    </source>
</evidence>
<keyword evidence="1" id="KW-1133">Transmembrane helix</keyword>
<protein>
    <submittedName>
        <fullName evidence="2">Uncharacterized protein</fullName>
    </submittedName>
</protein>
<dbReference type="Proteomes" id="UP001254608">
    <property type="component" value="Unassembled WGS sequence"/>
</dbReference>
<sequence length="194" mass="20428">MNGYLSEVLAVMHCVLLLAAASAAPWRALLAVPVRVHLVFASVLALVLSWTLTGNEWSVLGLASVTLLLGAPLALIVGTAAECVVAMLDDVPVRMLLTAAWVDVAIPVTVTVLLLRAATLWRPGHRRVYTLLAAGVGGMLSRLAQLLAFSVIATLPLSPETVLLMVLAEGLVNAAIIAILSACRPQWLQTLSEP</sequence>
<proteinExistence type="predicted"/>
<feature type="transmembrane region" description="Helical" evidence="1">
    <location>
        <begin position="128"/>
        <end position="155"/>
    </location>
</feature>
<name>A0ABU2WFN0_9GAMM</name>
<feature type="transmembrane region" description="Helical" evidence="1">
    <location>
        <begin position="93"/>
        <end position="116"/>
    </location>
</feature>
<keyword evidence="1" id="KW-0472">Membrane</keyword>
<organism evidence="2 3">
    <name type="scientific">Banduia mediterranea</name>
    <dbReference type="NCBI Taxonomy" id="3075609"/>
    <lineage>
        <taxon>Bacteria</taxon>
        <taxon>Pseudomonadati</taxon>
        <taxon>Pseudomonadota</taxon>
        <taxon>Gammaproteobacteria</taxon>
        <taxon>Nevskiales</taxon>
        <taxon>Algiphilaceae</taxon>
        <taxon>Banduia</taxon>
    </lineage>
</organism>
<reference evidence="2 3" key="1">
    <citation type="submission" date="2023-09" db="EMBL/GenBank/DDBJ databases">
        <authorList>
            <person name="Rey-Velasco X."/>
        </authorList>
    </citation>
    <scope>NUCLEOTIDE SEQUENCE [LARGE SCALE GENOMIC DNA]</scope>
    <source>
        <strain evidence="2 3">W345</strain>
    </source>
</reference>
<feature type="transmembrane region" description="Helical" evidence="1">
    <location>
        <begin position="161"/>
        <end position="183"/>
    </location>
</feature>
<keyword evidence="1" id="KW-0812">Transmembrane</keyword>
<feature type="transmembrane region" description="Helical" evidence="1">
    <location>
        <begin position="33"/>
        <end position="52"/>
    </location>
</feature>
<dbReference type="EMBL" id="JAVRIC010000005">
    <property type="protein sequence ID" value="MDT0496688.1"/>
    <property type="molecule type" value="Genomic_DNA"/>
</dbReference>
<feature type="transmembrane region" description="Helical" evidence="1">
    <location>
        <begin position="59"/>
        <end position="81"/>
    </location>
</feature>
<evidence type="ECO:0000313" key="2">
    <source>
        <dbReference type="EMBL" id="MDT0496688.1"/>
    </source>
</evidence>
<keyword evidence="3" id="KW-1185">Reference proteome</keyword>
<comment type="caution">
    <text evidence="2">The sequence shown here is derived from an EMBL/GenBank/DDBJ whole genome shotgun (WGS) entry which is preliminary data.</text>
</comment>